<evidence type="ECO:0000259" key="9">
    <source>
        <dbReference type="PROSITE" id="PS51007"/>
    </source>
</evidence>
<dbReference type="InterPro" id="IPR009056">
    <property type="entry name" value="Cyt_c-like_dom"/>
</dbReference>
<sequence length="281" mass="28960">MSFLPAPLTCGAVLLTLAAAPGLADTPVDLEKGRVIFNETAAPNCGICHTLADAGSQGAVGPNLDELKPDAEKIRAAVVSGVGVMPPFEDSLSAAQIDTVVNYVAAVVGNPAATAEEAQATPAAETTEEQDPAQTADVQDAAPTEADAMAESDAGSDALAALTDEDREILAMGDAEAGEKVFRKCKSCHTVEKGGADRVGPRLYGIVGDTVARAEGFKYSRPMSAIEGDWTPAFLAEFLADPRGTIKGTKMGFAGLRKEQDRADVIAYLDAHSDAPLASAE</sequence>
<feature type="compositionally biased region" description="Low complexity" evidence="7">
    <location>
        <begin position="116"/>
        <end position="125"/>
    </location>
</feature>
<dbReference type="Gene3D" id="1.10.760.10">
    <property type="entry name" value="Cytochrome c-like domain"/>
    <property type="match status" value="2"/>
</dbReference>
<dbReference type="RefSeq" id="WP_386374235.1">
    <property type="nucleotide sequence ID" value="NZ_JBHUMP010000008.1"/>
</dbReference>
<dbReference type="PROSITE" id="PS51007">
    <property type="entry name" value="CYTC"/>
    <property type="match status" value="2"/>
</dbReference>
<evidence type="ECO:0000256" key="2">
    <source>
        <dbReference type="ARBA" id="ARBA00022617"/>
    </source>
</evidence>
<dbReference type="Pfam" id="PF00034">
    <property type="entry name" value="Cytochrom_C"/>
    <property type="match status" value="1"/>
</dbReference>
<dbReference type="InterPro" id="IPR002327">
    <property type="entry name" value="Cyt_c_1A/1B"/>
</dbReference>
<keyword evidence="4" id="KW-0249">Electron transport</keyword>
<proteinExistence type="predicted"/>
<dbReference type="SUPFAM" id="SSF46626">
    <property type="entry name" value="Cytochrome c"/>
    <property type="match status" value="2"/>
</dbReference>
<comment type="caution">
    <text evidence="10">The sequence shown here is derived from an EMBL/GenBank/DDBJ whole genome shotgun (WGS) entry which is preliminary data.</text>
</comment>
<evidence type="ECO:0000256" key="8">
    <source>
        <dbReference type="SAM" id="SignalP"/>
    </source>
</evidence>
<evidence type="ECO:0000256" key="5">
    <source>
        <dbReference type="ARBA" id="ARBA00023004"/>
    </source>
</evidence>
<evidence type="ECO:0000256" key="1">
    <source>
        <dbReference type="ARBA" id="ARBA00022448"/>
    </source>
</evidence>
<feature type="chain" id="PRO_5047463222" evidence="8">
    <location>
        <begin position="25"/>
        <end position="281"/>
    </location>
</feature>
<dbReference type="PRINTS" id="PR00604">
    <property type="entry name" value="CYTCHRMECIAB"/>
</dbReference>
<name>A0ABW5U3X0_9RHOB</name>
<keyword evidence="3 6" id="KW-0479">Metal-binding</keyword>
<dbReference type="Proteomes" id="UP001597474">
    <property type="component" value="Unassembled WGS sequence"/>
</dbReference>
<dbReference type="InterPro" id="IPR036909">
    <property type="entry name" value="Cyt_c-like_dom_sf"/>
</dbReference>
<feature type="domain" description="Cytochrome c" evidence="9">
    <location>
        <begin position="173"/>
        <end position="273"/>
    </location>
</feature>
<evidence type="ECO:0000313" key="11">
    <source>
        <dbReference type="Proteomes" id="UP001597474"/>
    </source>
</evidence>
<dbReference type="EMBL" id="JBHUMP010000008">
    <property type="protein sequence ID" value="MFD2740048.1"/>
    <property type="molecule type" value="Genomic_DNA"/>
</dbReference>
<organism evidence="10 11">
    <name type="scientific">Sulfitobacter aestuarii</name>
    <dbReference type="NCBI Taxonomy" id="2161676"/>
    <lineage>
        <taxon>Bacteria</taxon>
        <taxon>Pseudomonadati</taxon>
        <taxon>Pseudomonadota</taxon>
        <taxon>Alphaproteobacteria</taxon>
        <taxon>Rhodobacterales</taxon>
        <taxon>Roseobacteraceae</taxon>
        <taxon>Sulfitobacter</taxon>
    </lineage>
</organism>
<evidence type="ECO:0000256" key="7">
    <source>
        <dbReference type="SAM" id="MobiDB-lite"/>
    </source>
</evidence>
<protein>
    <submittedName>
        <fullName evidence="10">C-type cytochrome</fullName>
    </submittedName>
</protein>
<keyword evidence="11" id="KW-1185">Reference proteome</keyword>
<evidence type="ECO:0000256" key="3">
    <source>
        <dbReference type="ARBA" id="ARBA00022723"/>
    </source>
</evidence>
<keyword evidence="1" id="KW-0813">Transport</keyword>
<keyword evidence="5 6" id="KW-0408">Iron</keyword>
<evidence type="ECO:0000313" key="10">
    <source>
        <dbReference type="EMBL" id="MFD2740048.1"/>
    </source>
</evidence>
<dbReference type="Pfam" id="PF13442">
    <property type="entry name" value="Cytochrome_CBB3"/>
    <property type="match status" value="1"/>
</dbReference>
<evidence type="ECO:0000256" key="6">
    <source>
        <dbReference type="PROSITE-ProRule" id="PRU00433"/>
    </source>
</evidence>
<feature type="region of interest" description="Disordered" evidence="7">
    <location>
        <begin position="116"/>
        <end position="154"/>
    </location>
</feature>
<reference evidence="11" key="1">
    <citation type="journal article" date="2019" name="Int. J. Syst. Evol. Microbiol.">
        <title>The Global Catalogue of Microorganisms (GCM) 10K type strain sequencing project: providing services to taxonomists for standard genome sequencing and annotation.</title>
        <authorList>
            <consortium name="The Broad Institute Genomics Platform"/>
            <consortium name="The Broad Institute Genome Sequencing Center for Infectious Disease"/>
            <person name="Wu L."/>
            <person name="Ma J."/>
        </authorList>
    </citation>
    <scope>NUCLEOTIDE SEQUENCE [LARGE SCALE GENOMIC DNA]</scope>
    <source>
        <strain evidence="11">TISTR 2562</strain>
    </source>
</reference>
<accession>A0ABW5U3X0</accession>
<keyword evidence="2 6" id="KW-0349">Heme</keyword>
<dbReference type="PANTHER" id="PTHR11961">
    <property type="entry name" value="CYTOCHROME C"/>
    <property type="match status" value="1"/>
</dbReference>
<feature type="signal peptide" evidence="8">
    <location>
        <begin position="1"/>
        <end position="24"/>
    </location>
</feature>
<evidence type="ECO:0000256" key="4">
    <source>
        <dbReference type="ARBA" id="ARBA00022982"/>
    </source>
</evidence>
<feature type="domain" description="Cytochrome c" evidence="9">
    <location>
        <begin position="28"/>
        <end position="108"/>
    </location>
</feature>
<keyword evidence="8" id="KW-0732">Signal</keyword>
<gene>
    <name evidence="10" type="ORF">ACFSUD_10740</name>
</gene>